<sequence length="191" mass="19570">MPILKFLFIITNMKTPFLKTVLFITLVSLLNGCAPDLSSHVYTSDSRLNLTLEGQIVSVRPVVIKGSEKLSDNVIGIAGGGAMGAAAGAGMGAGTGQGAAIVGVAIAGAAVGALIQDKLSQANGSEYIVKVDISKLKNVYYEGSSAMRNAISTATTSGLIAVVQSNVPLLQEGQKVYIIFSNSGARITPAL</sequence>
<keyword evidence="2" id="KW-1185">Reference proteome</keyword>
<evidence type="ECO:0008006" key="3">
    <source>
        <dbReference type="Google" id="ProtNLM"/>
    </source>
</evidence>
<protein>
    <recommendedName>
        <fullName evidence="3">17 kDa surface antigen</fullName>
    </recommendedName>
</protein>
<dbReference type="Proteomes" id="UP000031258">
    <property type="component" value="Unassembled WGS sequence"/>
</dbReference>
<dbReference type="STRING" id="86105.NF27_HS00100"/>
<accession>A0A0C1QJU5</accession>
<name>A0A0C1QJU5_9RICK</name>
<evidence type="ECO:0000313" key="2">
    <source>
        <dbReference type="Proteomes" id="UP000031258"/>
    </source>
</evidence>
<proteinExistence type="predicted"/>
<evidence type="ECO:0000313" key="1">
    <source>
        <dbReference type="EMBL" id="KIE04423.1"/>
    </source>
</evidence>
<gene>
    <name evidence="1" type="ORF">NF27_HS00100</name>
</gene>
<reference evidence="1 2" key="1">
    <citation type="submission" date="2014-11" db="EMBL/GenBank/DDBJ databases">
        <title>A Rickettsiales Symbiont of Amoebae With Ancient Features.</title>
        <authorList>
            <person name="Schulz F."/>
            <person name="Martijn J."/>
            <person name="Wascher F."/>
            <person name="Kostanjsek R."/>
            <person name="Ettema T.J."/>
            <person name="Horn M."/>
        </authorList>
    </citation>
    <scope>NUCLEOTIDE SEQUENCE [LARGE SCALE GENOMIC DNA]</scope>
    <source>
        <strain evidence="1 2">UWC36</strain>
    </source>
</reference>
<dbReference type="EMBL" id="JSWE01000186">
    <property type="protein sequence ID" value="KIE04423.1"/>
    <property type="molecule type" value="Genomic_DNA"/>
</dbReference>
<organism evidence="1 2">
    <name type="scientific">Candidatus Jidaibacter acanthamoebae</name>
    <dbReference type="NCBI Taxonomy" id="86105"/>
    <lineage>
        <taxon>Bacteria</taxon>
        <taxon>Pseudomonadati</taxon>
        <taxon>Pseudomonadota</taxon>
        <taxon>Alphaproteobacteria</taxon>
        <taxon>Rickettsiales</taxon>
        <taxon>Candidatus Midichloriaceae</taxon>
        <taxon>Candidatus Jidaibacter</taxon>
    </lineage>
</organism>
<dbReference type="AlphaFoldDB" id="A0A0C1QJU5"/>
<comment type="caution">
    <text evidence="1">The sequence shown here is derived from an EMBL/GenBank/DDBJ whole genome shotgun (WGS) entry which is preliminary data.</text>
</comment>